<dbReference type="Gene3D" id="3.30.1140.40">
    <property type="entry name" value="Tctex-1"/>
    <property type="match status" value="1"/>
</dbReference>
<gene>
    <name evidence="3" type="ORF">KIL84_015386</name>
</gene>
<evidence type="ECO:0000256" key="1">
    <source>
        <dbReference type="ARBA" id="ARBA00005361"/>
    </source>
</evidence>
<evidence type="ECO:0000313" key="3">
    <source>
        <dbReference type="EMBL" id="KAH1166214.1"/>
    </source>
</evidence>
<feature type="region of interest" description="Disordered" evidence="2">
    <location>
        <begin position="96"/>
        <end position="126"/>
    </location>
</feature>
<dbReference type="Pfam" id="PF03645">
    <property type="entry name" value="Tctex-1"/>
    <property type="match status" value="1"/>
</dbReference>
<dbReference type="InterPro" id="IPR005334">
    <property type="entry name" value="Tctex-1-like"/>
</dbReference>
<dbReference type="PANTHER" id="PTHR21255">
    <property type="entry name" value="T-COMPLEX-ASSOCIATED-TESTIS-EXPRESSED 1/ DYNEIN LIGHT CHAIN"/>
    <property type="match status" value="1"/>
</dbReference>
<sequence length="312" mass="34567">MVVSTRSTQVPVWYWKLLERSRTMPFPAPLQEGFSPGVLPAVAQAGSELGGWWKWSNLTARLFSLPRRHPGDMAGKPLALSQEALAQFNQAVASENPEATRLRAGSLSTRRSSHSLDNPPRPLMRLKSIEEGKPPSLHSRRSSIMSITNAPFTSRRNSVSMAMGGRRLSIGPWMHSGRVSFSGLPLFQPIRETQYENTYKTRPDKGCKFSACRAQRVLESTLASYLGDAKYNPVTSGQLAQSLSELIRSRLKDLTPPRYKLVCNVFLGQQGQQSLQVASRCLWDPENDSVASATFVNASLFAVATVHGLYFE</sequence>
<proteinExistence type="inferred from homology"/>
<evidence type="ECO:0000256" key="2">
    <source>
        <dbReference type="SAM" id="MobiDB-lite"/>
    </source>
</evidence>
<dbReference type="GO" id="GO:0007018">
    <property type="term" value="P:microtubule-based movement"/>
    <property type="evidence" value="ECO:0007669"/>
    <property type="project" value="TreeGrafter"/>
</dbReference>
<keyword evidence="4" id="KW-1185">Reference proteome</keyword>
<organism evidence="3 4">
    <name type="scientific">Mauremys mutica</name>
    <name type="common">yellowpond turtle</name>
    <dbReference type="NCBI Taxonomy" id="74926"/>
    <lineage>
        <taxon>Eukaryota</taxon>
        <taxon>Metazoa</taxon>
        <taxon>Chordata</taxon>
        <taxon>Craniata</taxon>
        <taxon>Vertebrata</taxon>
        <taxon>Euteleostomi</taxon>
        <taxon>Archelosauria</taxon>
        <taxon>Testudinata</taxon>
        <taxon>Testudines</taxon>
        <taxon>Cryptodira</taxon>
        <taxon>Durocryptodira</taxon>
        <taxon>Testudinoidea</taxon>
        <taxon>Geoemydidae</taxon>
        <taxon>Geoemydinae</taxon>
        <taxon>Mauremys</taxon>
    </lineage>
</organism>
<dbReference type="PANTHER" id="PTHR21255:SF55">
    <property type="entry name" value="DYNEIN LIGHT CHAIN TCTEX-TYPE 4"/>
    <property type="match status" value="1"/>
</dbReference>
<dbReference type="CDD" id="cd21461">
    <property type="entry name" value="DLC-like_TCTEX1D4"/>
    <property type="match status" value="1"/>
</dbReference>
<evidence type="ECO:0008006" key="5">
    <source>
        <dbReference type="Google" id="ProtNLM"/>
    </source>
</evidence>
<accession>A0A9D4APW9</accession>
<reference evidence="3" key="1">
    <citation type="submission" date="2021-09" db="EMBL/GenBank/DDBJ databases">
        <title>The genome of Mauremys mutica provides insights into the evolution of semi-aquatic lifestyle.</title>
        <authorList>
            <person name="Gong S."/>
            <person name="Gao Y."/>
        </authorList>
    </citation>
    <scope>NUCLEOTIDE SEQUENCE</scope>
    <source>
        <strain evidence="3">MM-2020</strain>
        <tissue evidence="3">Muscle</tissue>
    </source>
</reference>
<name>A0A9D4APW9_9SAUR</name>
<comment type="caution">
    <text evidence="3">The sequence shown here is derived from an EMBL/GenBank/DDBJ whole genome shotgun (WGS) entry which is preliminary data.</text>
</comment>
<dbReference type="InterPro" id="IPR038586">
    <property type="entry name" value="Tctex-1-like_sf"/>
</dbReference>
<evidence type="ECO:0000313" key="4">
    <source>
        <dbReference type="Proteomes" id="UP000827986"/>
    </source>
</evidence>
<dbReference type="AlphaFoldDB" id="A0A9D4APW9"/>
<dbReference type="GO" id="GO:0005868">
    <property type="term" value="C:cytoplasmic dynein complex"/>
    <property type="evidence" value="ECO:0007669"/>
    <property type="project" value="TreeGrafter"/>
</dbReference>
<protein>
    <recommendedName>
        <fullName evidence="5">Tctex1 domain-containing protein 4</fullName>
    </recommendedName>
</protein>
<dbReference type="Proteomes" id="UP000827986">
    <property type="component" value="Unassembled WGS sequence"/>
</dbReference>
<comment type="similarity">
    <text evidence="1">Belongs to the dynein light chain Tctex-type family.</text>
</comment>
<dbReference type="EMBL" id="JAHDVG010000487">
    <property type="protein sequence ID" value="KAH1166214.1"/>
    <property type="molecule type" value="Genomic_DNA"/>
</dbReference>
<dbReference type="GO" id="GO:0045505">
    <property type="term" value="F:dynein intermediate chain binding"/>
    <property type="evidence" value="ECO:0007669"/>
    <property type="project" value="TreeGrafter"/>
</dbReference>
<dbReference type="GO" id="GO:0005737">
    <property type="term" value="C:cytoplasm"/>
    <property type="evidence" value="ECO:0007669"/>
    <property type="project" value="TreeGrafter"/>
</dbReference>